<proteinExistence type="inferred from homology"/>
<dbReference type="InterPro" id="IPR000120">
    <property type="entry name" value="Amidase"/>
</dbReference>
<sequence length="354" mass="36334">MTHSPVDPFTPAVELAAAISRKEVSPVEVADCYLRRMDGLDPRLNAFCHRADADVRKAAATAADAVARASSPDDLPPFHGVPLPVKDFLDVAGWPTTYGSAGADRTPAAASDQFVRRFVEAGFVPLGKTTTSEFGSLPFTESEALGISRNPWDPGRTPGGSSSGAGAAVAAGMAPLAHAEDGGGSIRIPASCNGLVGLKPTRGLVARAAVVVEGLAASGVLTRTVADTAATLDVLVRHDPAAWWSPPTPRGSFAEAAGNDAPAGLRVGVLTDSPVAGIPVDPACAAAVELTLRALEAAGHRIVDARLPLPATDELVASFTTLWNALPWSGRRPPVDLDLDLGHDLDLGLDPGHG</sequence>
<dbReference type="KEGG" id="slx:SLAV_06875"/>
<gene>
    <name evidence="2" type="primary">nylA</name>
    <name evidence="2" type="ORF">SLAV_06875</name>
</gene>
<dbReference type="EC" id="3.5.2.12" evidence="2"/>
<dbReference type="RefSeq" id="WP_051840099.1">
    <property type="nucleotide sequence ID" value="NZ_CP024985.1"/>
</dbReference>
<reference evidence="2 3" key="1">
    <citation type="submission" date="2017-11" db="EMBL/GenBank/DDBJ databases">
        <title>Complete genome sequence of Streptomyces lavendulae subsp. lavendulae CCM 3239 (formerly 'Streptomyces aureofaciens CCM 3239'), the producer of the angucycline-type antibiotic auricin.</title>
        <authorList>
            <person name="Busche T."/>
            <person name="Novakova R."/>
            <person name="Al'Dilaimi A."/>
            <person name="Homerova D."/>
            <person name="Feckova L."/>
            <person name="Rezuchova B."/>
            <person name="Mingyar E."/>
            <person name="Csolleiova D."/>
            <person name="Bekeova C."/>
            <person name="Winkler A."/>
            <person name="Sevcikova B."/>
            <person name="Kalinowski J."/>
            <person name="Kormanec J."/>
            <person name="Ruckert C."/>
        </authorList>
    </citation>
    <scope>NUCLEOTIDE SEQUENCE [LARGE SCALE GENOMIC DNA]</scope>
    <source>
        <strain evidence="2 3">CCM 3239</strain>
    </source>
</reference>
<dbReference type="GO" id="GO:0019874">
    <property type="term" value="F:6-aminohexanoate-cyclic-dimer hydrolase activity"/>
    <property type="evidence" value="ECO:0007669"/>
    <property type="project" value="UniProtKB-EC"/>
</dbReference>
<keyword evidence="3" id="KW-1185">Reference proteome</keyword>
<evidence type="ECO:0000313" key="2">
    <source>
        <dbReference type="EMBL" id="ATZ23280.1"/>
    </source>
</evidence>
<keyword evidence="2" id="KW-0378">Hydrolase</keyword>
<organism evidence="2 3">
    <name type="scientific">Streptomyces lavendulae subsp. lavendulae</name>
    <dbReference type="NCBI Taxonomy" id="58340"/>
    <lineage>
        <taxon>Bacteria</taxon>
        <taxon>Bacillati</taxon>
        <taxon>Actinomycetota</taxon>
        <taxon>Actinomycetes</taxon>
        <taxon>Kitasatosporales</taxon>
        <taxon>Streptomycetaceae</taxon>
        <taxon>Streptomyces</taxon>
    </lineage>
</organism>
<name>A0A2K8PAY7_STRLA</name>
<dbReference type="Proteomes" id="UP000231791">
    <property type="component" value="Chromosome"/>
</dbReference>
<dbReference type="OrthoDB" id="5175573at2"/>
<evidence type="ECO:0000256" key="1">
    <source>
        <dbReference type="ARBA" id="ARBA00009199"/>
    </source>
</evidence>
<dbReference type="SUPFAM" id="SSF75304">
    <property type="entry name" value="Amidase signature (AS) enzymes"/>
    <property type="match status" value="1"/>
</dbReference>
<dbReference type="InterPro" id="IPR020556">
    <property type="entry name" value="Amidase_CS"/>
</dbReference>
<dbReference type="Pfam" id="PF01425">
    <property type="entry name" value="Amidase"/>
    <property type="match status" value="1"/>
</dbReference>
<dbReference type="PANTHER" id="PTHR11895:SF7">
    <property type="entry name" value="GLUTAMYL-TRNA(GLN) AMIDOTRANSFERASE SUBUNIT A, MITOCHONDRIAL"/>
    <property type="match status" value="1"/>
</dbReference>
<dbReference type="EMBL" id="CP024985">
    <property type="protein sequence ID" value="ATZ23280.1"/>
    <property type="molecule type" value="Genomic_DNA"/>
</dbReference>
<dbReference type="GeneID" id="49389092"/>
<dbReference type="InterPro" id="IPR023631">
    <property type="entry name" value="Amidase_dom"/>
</dbReference>
<evidence type="ECO:0000313" key="3">
    <source>
        <dbReference type="Proteomes" id="UP000231791"/>
    </source>
</evidence>
<dbReference type="PROSITE" id="PS00571">
    <property type="entry name" value="AMIDASES"/>
    <property type="match status" value="1"/>
</dbReference>
<dbReference type="AlphaFoldDB" id="A0A2K8PAY7"/>
<protein>
    <submittedName>
        <fullName evidence="2">6-aminohexanoate-cyclic-dimer hydrolase</fullName>
        <ecNumber evidence="2">3.5.2.12</ecNumber>
    </submittedName>
</protein>
<dbReference type="PANTHER" id="PTHR11895">
    <property type="entry name" value="TRANSAMIDASE"/>
    <property type="match status" value="1"/>
</dbReference>
<dbReference type="InterPro" id="IPR036928">
    <property type="entry name" value="AS_sf"/>
</dbReference>
<comment type="similarity">
    <text evidence="1">Belongs to the amidase family.</text>
</comment>
<accession>A0A2K8PAY7</accession>
<dbReference type="Gene3D" id="3.90.1300.10">
    <property type="entry name" value="Amidase signature (AS) domain"/>
    <property type="match status" value="1"/>
</dbReference>